<evidence type="ECO:0000313" key="1">
    <source>
        <dbReference type="EMBL" id="KAH1175288.1"/>
    </source>
</evidence>
<reference evidence="1" key="1">
    <citation type="submission" date="2021-09" db="EMBL/GenBank/DDBJ databases">
        <title>The genome of Mauremys mutica provides insights into the evolution of semi-aquatic lifestyle.</title>
        <authorList>
            <person name="Gong S."/>
            <person name="Gao Y."/>
        </authorList>
    </citation>
    <scope>NUCLEOTIDE SEQUENCE</scope>
    <source>
        <strain evidence="1">MM-2020</strain>
        <tissue evidence="1">Muscle</tissue>
    </source>
</reference>
<dbReference type="AlphaFoldDB" id="A0A9D4AYJ5"/>
<sequence>MGLRKPALTGVVIGGLRHRHTLAGDPGLLKWIKVYLLQLPANGITPVSQTVEDHDLRSEVPERPSANDESLNLIAENILTSRMPRSEVNREESSMESKPFHLKDTESMLGNWCFCRDWLCPSGDPPLSPTRITGPRTEWAIKSGSPSPDTSFVVEVMLEVGQVPSSYHKSVDVVDTQALRHIIYLLFMCLEFPISLVPSPGLAMS</sequence>
<accession>A0A9D4AYJ5</accession>
<keyword evidence="2" id="KW-1185">Reference proteome</keyword>
<proteinExistence type="predicted"/>
<gene>
    <name evidence="1" type="ORF">KIL84_021702</name>
</gene>
<dbReference type="Proteomes" id="UP000827986">
    <property type="component" value="Unassembled WGS sequence"/>
</dbReference>
<protein>
    <submittedName>
        <fullName evidence="1">Uncharacterized protein</fullName>
    </submittedName>
</protein>
<dbReference type="EMBL" id="JAHDVG010000478">
    <property type="protein sequence ID" value="KAH1175288.1"/>
    <property type="molecule type" value="Genomic_DNA"/>
</dbReference>
<name>A0A9D4AYJ5_9SAUR</name>
<evidence type="ECO:0000313" key="2">
    <source>
        <dbReference type="Proteomes" id="UP000827986"/>
    </source>
</evidence>
<comment type="caution">
    <text evidence="1">The sequence shown here is derived from an EMBL/GenBank/DDBJ whole genome shotgun (WGS) entry which is preliminary data.</text>
</comment>
<organism evidence="1 2">
    <name type="scientific">Mauremys mutica</name>
    <name type="common">yellowpond turtle</name>
    <dbReference type="NCBI Taxonomy" id="74926"/>
    <lineage>
        <taxon>Eukaryota</taxon>
        <taxon>Metazoa</taxon>
        <taxon>Chordata</taxon>
        <taxon>Craniata</taxon>
        <taxon>Vertebrata</taxon>
        <taxon>Euteleostomi</taxon>
        <taxon>Archelosauria</taxon>
        <taxon>Testudinata</taxon>
        <taxon>Testudines</taxon>
        <taxon>Cryptodira</taxon>
        <taxon>Durocryptodira</taxon>
        <taxon>Testudinoidea</taxon>
        <taxon>Geoemydidae</taxon>
        <taxon>Geoemydinae</taxon>
        <taxon>Mauremys</taxon>
    </lineage>
</organism>